<keyword evidence="2" id="KW-1185">Reference proteome</keyword>
<proteinExistence type="predicted"/>
<evidence type="ECO:0000313" key="1">
    <source>
        <dbReference type="EMBL" id="MDU0340882.1"/>
    </source>
</evidence>
<dbReference type="RefSeq" id="WP_316018722.1">
    <property type="nucleotide sequence ID" value="NZ_JAWDID010000017.1"/>
</dbReference>
<reference evidence="1 2" key="1">
    <citation type="submission" date="2023-09" db="EMBL/GenBank/DDBJ databases">
        <title>Whole genome shotgun sequencing (WGS) of Bosea sp. ZW T0_25, isolated from stored onions (Allium cepa).</title>
        <authorList>
            <person name="Stoll D.A."/>
            <person name="Huch M."/>
        </authorList>
    </citation>
    <scope>NUCLEOTIDE SEQUENCE [LARGE SCALE GENOMIC DNA]</scope>
    <source>
        <strain evidence="1 2">ZW T0_25</strain>
    </source>
</reference>
<protein>
    <submittedName>
        <fullName evidence="1">Uncharacterized protein</fullName>
    </submittedName>
</protein>
<sequence>MIAVIKYVYETVADAAKFAAAVWHDARVMQARAEEKYGHFDF</sequence>
<dbReference type="EMBL" id="JAWDID010000017">
    <property type="protein sequence ID" value="MDU0340882.1"/>
    <property type="molecule type" value="Genomic_DNA"/>
</dbReference>
<evidence type="ECO:0000313" key="2">
    <source>
        <dbReference type="Proteomes" id="UP001254257"/>
    </source>
</evidence>
<organism evidence="1 2">
    <name type="scientific">Bosea rubneri</name>
    <dbReference type="NCBI Taxonomy" id="3075434"/>
    <lineage>
        <taxon>Bacteria</taxon>
        <taxon>Pseudomonadati</taxon>
        <taxon>Pseudomonadota</taxon>
        <taxon>Alphaproteobacteria</taxon>
        <taxon>Hyphomicrobiales</taxon>
        <taxon>Boseaceae</taxon>
        <taxon>Bosea</taxon>
    </lineage>
</organism>
<accession>A0ABU3S7W4</accession>
<dbReference type="Proteomes" id="UP001254257">
    <property type="component" value="Unassembled WGS sequence"/>
</dbReference>
<comment type="caution">
    <text evidence="1">The sequence shown here is derived from an EMBL/GenBank/DDBJ whole genome shotgun (WGS) entry which is preliminary data.</text>
</comment>
<gene>
    <name evidence="1" type="ORF">RKE40_13350</name>
</gene>
<name>A0ABU3S7W4_9HYPH</name>